<dbReference type="CDD" id="cd07516">
    <property type="entry name" value="HAD_Pase"/>
    <property type="match status" value="1"/>
</dbReference>
<protein>
    <submittedName>
        <fullName evidence="1">HAD family hydrolase</fullName>
        <ecNumber evidence="1">3.-.-.-</ecNumber>
        <ecNumber evidence="1">3.1.3.-</ecNumber>
    </submittedName>
</protein>
<keyword evidence="2" id="KW-1185">Reference proteome</keyword>
<dbReference type="GO" id="GO:0016787">
    <property type="term" value="F:hydrolase activity"/>
    <property type="evidence" value="ECO:0007669"/>
    <property type="project" value="UniProtKB-KW"/>
</dbReference>
<name>A0ABW5TJ29_9ENTE</name>
<dbReference type="Proteomes" id="UP001597427">
    <property type="component" value="Unassembled WGS sequence"/>
</dbReference>
<dbReference type="PANTHER" id="PTHR10000:SF25">
    <property type="entry name" value="PHOSPHATASE YKRA-RELATED"/>
    <property type="match status" value="1"/>
</dbReference>
<dbReference type="EC" id="3.-.-.-" evidence="1"/>
<gene>
    <name evidence="1" type="ORF">ACFSR0_06465</name>
</gene>
<dbReference type="RefSeq" id="WP_379981072.1">
    <property type="nucleotide sequence ID" value="NZ_JBHUMO010000041.1"/>
</dbReference>
<dbReference type="NCBIfam" id="TIGR00099">
    <property type="entry name" value="Cof-subfamily"/>
    <property type="match status" value="1"/>
</dbReference>
<organism evidence="1 2">
    <name type="scientific">Enterococcus camelliae</name>
    <dbReference type="NCBI Taxonomy" id="453959"/>
    <lineage>
        <taxon>Bacteria</taxon>
        <taxon>Bacillati</taxon>
        <taxon>Bacillota</taxon>
        <taxon>Bacilli</taxon>
        <taxon>Lactobacillales</taxon>
        <taxon>Enterococcaceae</taxon>
        <taxon>Enterococcus</taxon>
    </lineage>
</organism>
<dbReference type="InterPro" id="IPR000150">
    <property type="entry name" value="Cof"/>
</dbReference>
<evidence type="ECO:0000313" key="1">
    <source>
        <dbReference type="EMBL" id="MFD2729064.1"/>
    </source>
</evidence>
<dbReference type="InterPro" id="IPR006379">
    <property type="entry name" value="HAD-SF_hydro_IIB"/>
</dbReference>
<dbReference type="Gene3D" id="3.30.1240.10">
    <property type="match status" value="1"/>
</dbReference>
<keyword evidence="1" id="KW-0378">Hydrolase</keyword>
<dbReference type="SUPFAM" id="SSF56784">
    <property type="entry name" value="HAD-like"/>
    <property type="match status" value="1"/>
</dbReference>
<proteinExistence type="predicted"/>
<dbReference type="EMBL" id="JBHUMO010000041">
    <property type="protein sequence ID" value="MFD2729064.1"/>
    <property type="molecule type" value="Genomic_DNA"/>
</dbReference>
<dbReference type="PANTHER" id="PTHR10000">
    <property type="entry name" value="PHOSPHOSERINE PHOSPHATASE"/>
    <property type="match status" value="1"/>
</dbReference>
<accession>A0ABW5TJ29</accession>
<dbReference type="SFLD" id="SFLDG01140">
    <property type="entry name" value="C2.B:_Phosphomannomutase_and_P"/>
    <property type="match status" value="1"/>
</dbReference>
<dbReference type="PRINTS" id="PR00119">
    <property type="entry name" value="CATATPASE"/>
</dbReference>
<comment type="caution">
    <text evidence="1">The sequence shown here is derived from an EMBL/GenBank/DDBJ whole genome shotgun (WGS) entry which is preliminary data.</text>
</comment>
<dbReference type="NCBIfam" id="TIGR01484">
    <property type="entry name" value="HAD-SF-IIB"/>
    <property type="match status" value="1"/>
</dbReference>
<reference evidence="2" key="1">
    <citation type="journal article" date="2019" name="Int. J. Syst. Evol. Microbiol.">
        <title>The Global Catalogue of Microorganisms (GCM) 10K type strain sequencing project: providing services to taxonomists for standard genome sequencing and annotation.</title>
        <authorList>
            <consortium name="The Broad Institute Genomics Platform"/>
            <consortium name="The Broad Institute Genome Sequencing Center for Infectious Disease"/>
            <person name="Wu L."/>
            <person name="Ma J."/>
        </authorList>
    </citation>
    <scope>NUCLEOTIDE SEQUENCE [LARGE SCALE GENOMIC DNA]</scope>
    <source>
        <strain evidence="2">TISTR 932</strain>
    </source>
</reference>
<sequence length="260" mass="28997">MERKLIAFDLDGTLLDDRKQPLPSTVVALDQLRKAGHEVTIATGRNRRLAKPIIDQLSFENAVLCNGSVAFANHQMFYERTLNEDAFNRCSDDLIARNIDVAVIGLDDTKRITTFHEHQMSEAMESFGSFVPPFDAKFYQTNSIYQGLAFYDSQESFDSSLYDAFDFVRWHPECVDIIPKNGSKAVTLLKLANQLGIARENVIAFGDGMNDREMLKEVGVGIAMGNAAEEVKRQADMVTASNEQDGILKALVKLNLCPPL</sequence>
<dbReference type="Gene3D" id="3.40.50.1000">
    <property type="entry name" value="HAD superfamily/HAD-like"/>
    <property type="match status" value="1"/>
</dbReference>
<evidence type="ECO:0000313" key="2">
    <source>
        <dbReference type="Proteomes" id="UP001597427"/>
    </source>
</evidence>
<dbReference type="Pfam" id="PF08282">
    <property type="entry name" value="Hydrolase_3"/>
    <property type="match status" value="1"/>
</dbReference>
<dbReference type="SFLD" id="SFLDS00003">
    <property type="entry name" value="Haloacid_Dehalogenase"/>
    <property type="match status" value="1"/>
</dbReference>
<dbReference type="InterPro" id="IPR023214">
    <property type="entry name" value="HAD_sf"/>
</dbReference>
<dbReference type="PROSITE" id="PS01229">
    <property type="entry name" value="COF_2"/>
    <property type="match status" value="1"/>
</dbReference>
<dbReference type="EC" id="3.1.3.-" evidence="1"/>
<dbReference type="InterPro" id="IPR036412">
    <property type="entry name" value="HAD-like_sf"/>
</dbReference>